<comment type="subcellular location">
    <subcellularLocation>
        <location evidence="1">Secreted</location>
    </subcellularLocation>
</comment>
<reference evidence="5 6" key="1">
    <citation type="submission" date="2020-06" db="EMBL/GenBank/DDBJ databases">
        <authorList>
            <person name="Li R."/>
            <person name="Bekaert M."/>
        </authorList>
    </citation>
    <scope>NUCLEOTIDE SEQUENCE [LARGE SCALE GENOMIC DNA]</scope>
    <source>
        <strain evidence="6">wild</strain>
    </source>
</reference>
<organism evidence="5 6">
    <name type="scientific">Mytilus coruscus</name>
    <name type="common">Sea mussel</name>
    <dbReference type="NCBI Taxonomy" id="42192"/>
    <lineage>
        <taxon>Eukaryota</taxon>
        <taxon>Metazoa</taxon>
        <taxon>Spiralia</taxon>
        <taxon>Lophotrochozoa</taxon>
        <taxon>Mollusca</taxon>
        <taxon>Bivalvia</taxon>
        <taxon>Autobranchia</taxon>
        <taxon>Pteriomorphia</taxon>
        <taxon>Mytilida</taxon>
        <taxon>Mytiloidea</taxon>
        <taxon>Mytilidae</taxon>
        <taxon>Mytilinae</taxon>
        <taxon>Mytilus</taxon>
    </lineage>
</organism>
<proteinExistence type="predicted"/>
<dbReference type="Pfam" id="PF00386">
    <property type="entry name" value="C1q"/>
    <property type="match status" value="1"/>
</dbReference>
<evidence type="ECO:0000313" key="5">
    <source>
        <dbReference type="EMBL" id="CAC5403587.1"/>
    </source>
</evidence>
<dbReference type="SMART" id="SM00110">
    <property type="entry name" value="C1Q"/>
    <property type="match status" value="1"/>
</dbReference>
<keyword evidence="2" id="KW-0964">Secreted</keyword>
<feature type="domain" description="C1q" evidence="4">
    <location>
        <begin position="96"/>
        <end position="232"/>
    </location>
</feature>
<dbReference type="InterPro" id="IPR050822">
    <property type="entry name" value="Cerebellin_Synaptic_Org"/>
</dbReference>
<dbReference type="InterPro" id="IPR001073">
    <property type="entry name" value="C1q_dom"/>
</dbReference>
<evidence type="ECO:0000256" key="2">
    <source>
        <dbReference type="ARBA" id="ARBA00022525"/>
    </source>
</evidence>
<dbReference type="PANTHER" id="PTHR22923:SF116">
    <property type="entry name" value="C1Q DOMAIN-CONTAINING PROTEIN"/>
    <property type="match status" value="1"/>
</dbReference>
<dbReference type="GO" id="GO:0005576">
    <property type="term" value="C:extracellular region"/>
    <property type="evidence" value="ECO:0007669"/>
    <property type="project" value="UniProtKB-SubCell"/>
</dbReference>
<dbReference type="OrthoDB" id="6096010at2759"/>
<dbReference type="EMBL" id="CACVKT020006795">
    <property type="protein sequence ID" value="CAC5403587.1"/>
    <property type="molecule type" value="Genomic_DNA"/>
</dbReference>
<gene>
    <name evidence="5" type="ORF">MCOR_37465</name>
</gene>
<dbReference type="PANTHER" id="PTHR22923">
    <property type="entry name" value="CEREBELLIN-RELATED"/>
    <property type="match status" value="1"/>
</dbReference>
<evidence type="ECO:0000259" key="4">
    <source>
        <dbReference type="PROSITE" id="PS50871"/>
    </source>
</evidence>
<evidence type="ECO:0000313" key="6">
    <source>
        <dbReference type="Proteomes" id="UP000507470"/>
    </source>
</evidence>
<accession>A0A6J8D7H9</accession>
<dbReference type="PROSITE" id="PS50871">
    <property type="entry name" value="C1Q"/>
    <property type="match status" value="1"/>
</dbReference>
<protein>
    <recommendedName>
        <fullName evidence="4">C1q domain-containing protein</fullName>
    </recommendedName>
</protein>
<dbReference type="AlphaFoldDB" id="A0A6J8D7H9"/>
<dbReference type="PRINTS" id="PR00007">
    <property type="entry name" value="COMPLEMNTC1Q"/>
</dbReference>
<dbReference type="Proteomes" id="UP000507470">
    <property type="component" value="Unassembled WGS sequence"/>
</dbReference>
<keyword evidence="6" id="KW-1185">Reference proteome</keyword>
<name>A0A6J8D7H9_MYTCO</name>
<evidence type="ECO:0000256" key="3">
    <source>
        <dbReference type="ARBA" id="ARBA00022729"/>
    </source>
</evidence>
<dbReference type="InterPro" id="IPR008983">
    <property type="entry name" value="Tumour_necrosis_fac-like_dom"/>
</dbReference>
<keyword evidence="3" id="KW-0732">Signal</keyword>
<dbReference type="Gene3D" id="2.60.120.40">
    <property type="match status" value="1"/>
</dbReference>
<dbReference type="SUPFAM" id="SSF49842">
    <property type="entry name" value="TNF-like"/>
    <property type="match status" value="1"/>
</dbReference>
<evidence type="ECO:0000256" key="1">
    <source>
        <dbReference type="ARBA" id="ARBA00004613"/>
    </source>
</evidence>
<sequence>MDMLEKLDVFEQKLTQRIAELKKGVAALKYENHEERFKWNDLENTISDHERRIGTIYNILGKEHHVDDVKPLKFFTNSSFQDNGSLNESSIKSKRASTTAPAFYAYMSSNELSPGKHHTLHFDTIITNIGSAYNRYTGIFTPTVSGTYVLSYSIKPYTGAYIPIELVRNTQIIGSAVTKAQSSYEHGASSTVVIQLSAGDACFLRTSNSYTPSGHIYSSAYARSSFSGWRLI</sequence>